<dbReference type="PANTHER" id="PTHR14186:SF14">
    <property type="entry name" value="KAZAL-TYPE SERINE PROTEASE INHIBITOR DOMAIN-CONTAINING PROTEIN 1"/>
    <property type="match status" value="1"/>
</dbReference>
<dbReference type="GO" id="GO:0009966">
    <property type="term" value="P:regulation of signal transduction"/>
    <property type="evidence" value="ECO:0007669"/>
    <property type="project" value="TreeGrafter"/>
</dbReference>
<dbReference type="InterPro" id="IPR036179">
    <property type="entry name" value="Ig-like_dom_sf"/>
</dbReference>
<dbReference type="PROSITE" id="PS50835">
    <property type="entry name" value="IG_LIKE"/>
    <property type="match status" value="1"/>
</dbReference>
<dbReference type="InterPro" id="IPR003598">
    <property type="entry name" value="Ig_sub2"/>
</dbReference>
<dbReference type="SMART" id="SM00408">
    <property type="entry name" value="IGc2"/>
    <property type="match status" value="1"/>
</dbReference>
<dbReference type="InterPro" id="IPR013783">
    <property type="entry name" value="Ig-like_fold"/>
</dbReference>
<feature type="region of interest" description="Disordered" evidence="6">
    <location>
        <begin position="271"/>
        <end position="300"/>
    </location>
</feature>
<dbReference type="SUPFAM" id="SSF57184">
    <property type="entry name" value="Growth factor receptor domain"/>
    <property type="match status" value="1"/>
</dbReference>
<comment type="subcellular location">
    <subcellularLocation>
        <location evidence="1">Secreted</location>
    </subcellularLocation>
</comment>
<dbReference type="Gene3D" id="4.10.40.20">
    <property type="match status" value="1"/>
</dbReference>
<dbReference type="GO" id="GO:0001558">
    <property type="term" value="P:regulation of cell growth"/>
    <property type="evidence" value="ECO:0007669"/>
    <property type="project" value="InterPro"/>
</dbReference>
<protein>
    <submittedName>
        <fullName evidence="11">KAZD1 protein</fullName>
    </submittedName>
</protein>
<dbReference type="Gene3D" id="2.60.40.10">
    <property type="entry name" value="Immunoglobulins"/>
    <property type="match status" value="1"/>
</dbReference>
<feature type="compositionally biased region" description="Acidic residues" evidence="6">
    <location>
        <begin position="284"/>
        <end position="300"/>
    </location>
</feature>
<keyword evidence="12" id="KW-1185">Reference proteome</keyword>
<feature type="signal peptide" evidence="7">
    <location>
        <begin position="1"/>
        <end position="21"/>
    </location>
</feature>
<dbReference type="GO" id="GO:0005615">
    <property type="term" value="C:extracellular space"/>
    <property type="evidence" value="ECO:0007669"/>
    <property type="project" value="TreeGrafter"/>
</dbReference>
<dbReference type="Pfam" id="PF00219">
    <property type="entry name" value="IGFBP"/>
    <property type="match status" value="1"/>
</dbReference>
<dbReference type="Gene3D" id="3.30.60.30">
    <property type="match status" value="1"/>
</dbReference>
<keyword evidence="2" id="KW-0964">Secreted</keyword>
<feature type="non-terminal residue" evidence="11">
    <location>
        <position position="300"/>
    </location>
</feature>
<dbReference type="PROSITE" id="PS51465">
    <property type="entry name" value="KAZAL_2"/>
    <property type="match status" value="1"/>
</dbReference>
<dbReference type="SUPFAM" id="SSF100895">
    <property type="entry name" value="Kazal-type serine protease inhibitors"/>
    <property type="match status" value="1"/>
</dbReference>
<evidence type="ECO:0000256" key="7">
    <source>
        <dbReference type="SAM" id="SignalP"/>
    </source>
</evidence>
<dbReference type="InterPro" id="IPR002350">
    <property type="entry name" value="Kazal_dom"/>
</dbReference>
<dbReference type="InterPro" id="IPR036058">
    <property type="entry name" value="Kazal_dom_sf"/>
</dbReference>
<evidence type="ECO:0000256" key="5">
    <source>
        <dbReference type="ARBA" id="ARBA00023319"/>
    </source>
</evidence>
<keyword evidence="3 7" id="KW-0732">Signal</keyword>
<feature type="domain" description="Ig-like" evidence="8">
    <location>
        <begin position="156"/>
        <end position="253"/>
    </location>
</feature>
<dbReference type="Proteomes" id="UP000545332">
    <property type="component" value="Unassembled WGS sequence"/>
</dbReference>
<feature type="domain" description="Kazal-like" evidence="10">
    <location>
        <begin position="106"/>
        <end position="154"/>
    </location>
</feature>
<name>A0A7K4K1D0_9AVES</name>
<dbReference type="InterPro" id="IPR011390">
    <property type="entry name" value="IGFBP_rP_mac25"/>
</dbReference>
<dbReference type="GO" id="GO:0005520">
    <property type="term" value="F:insulin-like growth factor binding"/>
    <property type="evidence" value="ECO:0007669"/>
    <property type="project" value="InterPro"/>
</dbReference>
<evidence type="ECO:0000256" key="3">
    <source>
        <dbReference type="ARBA" id="ARBA00022729"/>
    </source>
</evidence>
<feature type="non-terminal residue" evidence="11">
    <location>
        <position position="1"/>
    </location>
</feature>
<evidence type="ECO:0000259" key="10">
    <source>
        <dbReference type="PROSITE" id="PS51465"/>
    </source>
</evidence>
<dbReference type="InterPro" id="IPR000867">
    <property type="entry name" value="IGFBP-like"/>
</dbReference>
<sequence length="300" mass="32238">LKMKPPVALALLAALVQVSQPFPAMYHGAWWRLLREGESCGPCDPALCSEPTSCPAGTVPDRCGCCAECGNAEGQSCDLDQGNHFYGQCGANLECRLDAGEAGAGEVPEPQCVCKAQESVCGPDGKTYENICRFSQAHAAAGNVSVKHRGPCESAPVISVPPQDTQNFTGNDIIFGCEVSAYPMPHLEWKKKGSKMFLPGDDAHISVQARGGPQKYGVTGWLQIQGLKKSDEGVYICHTKNKYGATYASARLKVIDGSSSTFAFTAGGRSASYNTDYDAYYDHSEEEDEDEEYESGDYEN</sequence>
<accession>A0A7K4K1D0</accession>
<keyword evidence="5" id="KW-0393">Immunoglobulin domain</keyword>
<dbReference type="SMART" id="SM00280">
    <property type="entry name" value="KAZAL"/>
    <property type="match status" value="1"/>
</dbReference>
<evidence type="ECO:0000256" key="6">
    <source>
        <dbReference type="SAM" id="MobiDB-lite"/>
    </source>
</evidence>
<comment type="caution">
    <text evidence="11">The sequence shown here is derived from an EMBL/GenBank/DDBJ whole genome shotgun (WGS) entry which is preliminary data.</text>
</comment>
<gene>
    <name evidence="11" type="primary">Kazald1_0</name>
    <name evidence="11" type="ORF">CRYSOU_R10839</name>
</gene>
<dbReference type="Pfam" id="PF07679">
    <property type="entry name" value="I-set"/>
    <property type="match status" value="1"/>
</dbReference>
<dbReference type="InterPro" id="IPR009030">
    <property type="entry name" value="Growth_fac_rcpt_cys_sf"/>
</dbReference>
<feature type="domain" description="IGFBP N-terminal" evidence="9">
    <location>
        <begin position="36"/>
        <end position="115"/>
    </location>
</feature>
<feature type="chain" id="PRO_5029591444" evidence="7">
    <location>
        <begin position="22"/>
        <end position="300"/>
    </location>
</feature>
<dbReference type="FunFam" id="2.60.40.10:FF:000032">
    <property type="entry name" value="palladin isoform X1"/>
    <property type="match status" value="1"/>
</dbReference>
<dbReference type="EMBL" id="VWPX01003684">
    <property type="protein sequence ID" value="NWI10150.1"/>
    <property type="molecule type" value="Genomic_DNA"/>
</dbReference>
<dbReference type="PROSITE" id="PS51323">
    <property type="entry name" value="IGFBP_N_2"/>
    <property type="match status" value="1"/>
</dbReference>
<dbReference type="SUPFAM" id="SSF48726">
    <property type="entry name" value="Immunoglobulin"/>
    <property type="match status" value="1"/>
</dbReference>
<organism evidence="11 12">
    <name type="scientific">Crypturellus soui</name>
    <dbReference type="NCBI Taxonomy" id="458187"/>
    <lineage>
        <taxon>Eukaryota</taxon>
        <taxon>Metazoa</taxon>
        <taxon>Chordata</taxon>
        <taxon>Craniata</taxon>
        <taxon>Vertebrata</taxon>
        <taxon>Euteleostomi</taxon>
        <taxon>Archelosauria</taxon>
        <taxon>Archosauria</taxon>
        <taxon>Dinosauria</taxon>
        <taxon>Saurischia</taxon>
        <taxon>Theropoda</taxon>
        <taxon>Coelurosauria</taxon>
        <taxon>Aves</taxon>
        <taxon>Palaeognathae</taxon>
        <taxon>Tinamiformes</taxon>
        <taxon>Tinamidae</taxon>
        <taxon>Crypturellus</taxon>
    </lineage>
</organism>
<evidence type="ECO:0000256" key="1">
    <source>
        <dbReference type="ARBA" id="ARBA00004613"/>
    </source>
</evidence>
<evidence type="ECO:0000313" key="12">
    <source>
        <dbReference type="Proteomes" id="UP000545332"/>
    </source>
</evidence>
<evidence type="ECO:0000259" key="8">
    <source>
        <dbReference type="PROSITE" id="PS50835"/>
    </source>
</evidence>
<reference evidence="11 12" key="1">
    <citation type="submission" date="2019-09" db="EMBL/GenBank/DDBJ databases">
        <title>Bird 10,000 Genomes (B10K) Project - Family phase.</title>
        <authorList>
            <person name="Zhang G."/>
        </authorList>
    </citation>
    <scope>NUCLEOTIDE SEQUENCE [LARGE SCALE GENOMIC DNA]</scope>
    <source>
        <strain evidence="11">B10K-MSB-42743</strain>
        <tissue evidence="11">Heart</tissue>
    </source>
</reference>
<evidence type="ECO:0000256" key="2">
    <source>
        <dbReference type="ARBA" id="ARBA00022525"/>
    </source>
</evidence>
<dbReference type="InterPro" id="IPR013098">
    <property type="entry name" value="Ig_I-set"/>
</dbReference>
<evidence type="ECO:0000259" key="9">
    <source>
        <dbReference type="PROSITE" id="PS51323"/>
    </source>
</evidence>
<dbReference type="CDD" id="cd00104">
    <property type="entry name" value="KAZAL_FS"/>
    <property type="match status" value="1"/>
</dbReference>
<dbReference type="PANTHER" id="PTHR14186">
    <property type="entry name" value="INSULIN-LIKE GROWTH FACTOR BINDING PROTEIN-RELATED"/>
    <property type="match status" value="1"/>
</dbReference>
<dbReference type="OrthoDB" id="10029006at2759"/>
<dbReference type="InterPro" id="IPR007110">
    <property type="entry name" value="Ig-like_dom"/>
</dbReference>
<keyword evidence="4" id="KW-1015">Disulfide bond</keyword>
<dbReference type="PIRSF" id="PIRSF018239">
    <property type="entry name" value="IGFBP_rP_mac25"/>
    <property type="match status" value="1"/>
</dbReference>
<proteinExistence type="predicted"/>
<evidence type="ECO:0000256" key="4">
    <source>
        <dbReference type="ARBA" id="ARBA00023157"/>
    </source>
</evidence>
<evidence type="ECO:0000313" key="11">
    <source>
        <dbReference type="EMBL" id="NWI10150.1"/>
    </source>
</evidence>
<dbReference type="Pfam" id="PF07648">
    <property type="entry name" value="Kazal_2"/>
    <property type="match status" value="1"/>
</dbReference>
<dbReference type="SMART" id="SM00409">
    <property type="entry name" value="IG"/>
    <property type="match status" value="1"/>
</dbReference>
<dbReference type="AlphaFoldDB" id="A0A7K4K1D0"/>
<dbReference type="InterPro" id="IPR003599">
    <property type="entry name" value="Ig_sub"/>
</dbReference>